<dbReference type="EMBL" id="JAODUP010000008">
    <property type="protein sequence ID" value="KAK2169625.1"/>
    <property type="molecule type" value="Genomic_DNA"/>
</dbReference>
<accession>A0AAD9KEJ6</accession>
<gene>
    <name evidence="2" type="ORF">LSH36_8g05012</name>
</gene>
<name>A0AAD9KEJ6_9ANNE</name>
<evidence type="ECO:0000313" key="2">
    <source>
        <dbReference type="EMBL" id="KAK2169625.1"/>
    </source>
</evidence>
<dbReference type="Proteomes" id="UP001208570">
    <property type="component" value="Unassembled WGS sequence"/>
</dbReference>
<protein>
    <recommendedName>
        <fullName evidence="1">BMERB domain-containing protein</fullName>
    </recommendedName>
</protein>
<organism evidence="2 3">
    <name type="scientific">Paralvinella palmiformis</name>
    <dbReference type="NCBI Taxonomy" id="53620"/>
    <lineage>
        <taxon>Eukaryota</taxon>
        <taxon>Metazoa</taxon>
        <taxon>Spiralia</taxon>
        <taxon>Lophotrochozoa</taxon>
        <taxon>Annelida</taxon>
        <taxon>Polychaeta</taxon>
        <taxon>Sedentaria</taxon>
        <taxon>Canalipalpata</taxon>
        <taxon>Terebellida</taxon>
        <taxon>Terebelliformia</taxon>
        <taxon>Alvinellidae</taxon>
        <taxon>Paralvinella</taxon>
    </lineage>
</organism>
<dbReference type="InterPro" id="IPR050540">
    <property type="entry name" value="F-actin_Monoox_Mical"/>
</dbReference>
<feature type="domain" description="BMERB" evidence="1">
    <location>
        <begin position="1"/>
        <end position="81"/>
    </location>
</feature>
<dbReference type="AlphaFoldDB" id="A0AAD9KEJ6"/>
<keyword evidence="3" id="KW-1185">Reference proteome</keyword>
<evidence type="ECO:0000259" key="1">
    <source>
        <dbReference type="PROSITE" id="PS51848"/>
    </source>
</evidence>
<proteinExistence type="predicted"/>
<dbReference type="PANTHER" id="PTHR23167">
    <property type="entry name" value="CALPONIN HOMOLOGY DOMAIN-CONTAINING PROTEIN DDB_G0272472-RELATED"/>
    <property type="match status" value="1"/>
</dbReference>
<dbReference type="PROSITE" id="PS51848">
    <property type="entry name" value="BMERB"/>
    <property type="match status" value="1"/>
</dbReference>
<evidence type="ECO:0000313" key="3">
    <source>
        <dbReference type="Proteomes" id="UP001208570"/>
    </source>
</evidence>
<comment type="caution">
    <text evidence="2">The sequence shown here is derived from an EMBL/GenBank/DDBJ whole genome shotgun (WGS) entry which is preliminary data.</text>
</comment>
<sequence>MIRFDDDDDDDDDFIVIKPLSTDLRLSVICSSDWQKTDAQKKREKLLLEELVAIVNKRDELVQSLDSQERGCKRDIDDKLIQLSNLIKQVMLAMS</sequence>
<dbReference type="PANTHER" id="PTHR23167:SF46">
    <property type="entry name" value="EPS15 HOMOLOGY DOMAIN CONTAINING PROTEIN-BINDING PROTEIN 1, ISOFORM F"/>
    <property type="match status" value="1"/>
</dbReference>
<reference evidence="2" key="1">
    <citation type="journal article" date="2023" name="Mol. Biol. Evol.">
        <title>Third-Generation Sequencing Reveals the Adaptive Role of the Epigenome in Three Deep-Sea Polychaetes.</title>
        <authorList>
            <person name="Perez M."/>
            <person name="Aroh O."/>
            <person name="Sun Y."/>
            <person name="Lan Y."/>
            <person name="Juniper S.K."/>
            <person name="Young C.R."/>
            <person name="Angers B."/>
            <person name="Qian P.Y."/>
        </authorList>
    </citation>
    <scope>NUCLEOTIDE SEQUENCE</scope>
    <source>
        <strain evidence="2">P08H-3</strain>
    </source>
</reference>
<dbReference type="Pfam" id="PF12130">
    <property type="entry name" value="bMERB_dom"/>
    <property type="match status" value="1"/>
</dbReference>
<dbReference type="InterPro" id="IPR022735">
    <property type="entry name" value="bMERB_dom"/>
</dbReference>